<dbReference type="InterPro" id="IPR000905">
    <property type="entry name" value="Gcp-like_dom"/>
</dbReference>
<dbReference type="KEGG" id="hor:Hore_01960"/>
<dbReference type="PANTHER" id="PTHR11735">
    <property type="entry name" value="TRNA N6-ADENOSINE THREONYLCARBAMOYLTRANSFERASE"/>
    <property type="match status" value="1"/>
</dbReference>
<dbReference type="GO" id="GO:0004222">
    <property type="term" value="F:metalloendopeptidase activity"/>
    <property type="evidence" value="ECO:0007669"/>
    <property type="project" value="UniProtKB-EC"/>
</dbReference>
<organism evidence="2 3">
    <name type="scientific">Halothermothrix orenii (strain H 168 / OCM 544 / DSM 9562)</name>
    <dbReference type="NCBI Taxonomy" id="373903"/>
    <lineage>
        <taxon>Bacteria</taxon>
        <taxon>Bacillati</taxon>
        <taxon>Bacillota</taxon>
        <taxon>Clostridia</taxon>
        <taxon>Halanaerobiales</taxon>
        <taxon>Halothermotrichaceae</taxon>
        <taxon>Halothermothrix</taxon>
    </lineage>
</organism>
<dbReference type="InterPro" id="IPR022496">
    <property type="entry name" value="T6A_TsaB"/>
</dbReference>
<sequence>MLVMGIDTSGAVGSVGLYNDDGVLGEINIKLKRRHSERLLPVIDRLLMECGREIDQINGVGVVTGPGSFTGLRIGMSTAKSFAQVLNIPVVGLSSLDILAYNLIIAEGWIVPVIDARNARVYTSLYRGWSRDIKNAKVRDERALSVNDLINELSSIDDGKPFYFVGNGVEEYREVWEKAGFNCVLAPRSAGIPHGGSIAELSFYHLKNGQGQNYLEVSANYLKRPQAEINWERKHKSGD</sequence>
<evidence type="ECO:0000313" key="2">
    <source>
        <dbReference type="EMBL" id="ACL68958.1"/>
    </source>
</evidence>
<dbReference type="AlphaFoldDB" id="B8D0Y9"/>
<evidence type="ECO:0000259" key="1">
    <source>
        <dbReference type="Pfam" id="PF00814"/>
    </source>
</evidence>
<dbReference type="InterPro" id="IPR043129">
    <property type="entry name" value="ATPase_NBD"/>
</dbReference>
<dbReference type="OrthoDB" id="9784166at2"/>
<keyword evidence="2" id="KW-0378">Hydrolase</keyword>
<proteinExistence type="predicted"/>
<dbReference type="Gene3D" id="3.30.420.40">
    <property type="match status" value="2"/>
</dbReference>
<keyword evidence="3" id="KW-1185">Reference proteome</keyword>
<dbReference type="NCBIfam" id="TIGR03725">
    <property type="entry name" value="T6A_YeaZ"/>
    <property type="match status" value="1"/>
</dbReference>
<dbReference type="Pfam" id="PF00814">
    <property type="entry name" value="TsaD"/>
    <property type="match status" value="1"/>
</dbReference>
<dbReference type="RefSeq" id="WP_012635156.1">
    <property type="nucleotide sequence ID" value="NC_011899.1"/>
</dbReference>
<dbReference type="CDD" id="cd24032">
    <property type="entry name" value="ASKHA_NBD_TsaB"/>
    <property type="match status" value="1"/>
</dbReference>
<dbReference type="EC" id="3.4.24.57" evidence="2"/>
<protein>
    <submittedName>
        <fullName evidence="2">O-sialoglycoprotein endopeptidase</fullName>
        <ecNumber evidence="2">3.4.24.57</ecNumber>
    </submittedName>
</protein>
<reference evidence="2 3" key="1">
    <citation type="journal article" date="2009" name="PLoS ONE">
        <title>Genome analysis of the anaerobic thermohalophilic bacterium Halothermothrix orenii.</title>
        <authorList>
            <person name="Mavromatis K."/>
            <person name="Ivanova N."/>
            <person name="Anderson I."/>
            <person name="Lykidis A."/>
            <person name="Hooper S.D."/>
            <person name="Sun H."/>
            <person name="Kunin V."/>
            <person name="Lapidus A."/>
            <person name="Hugenholtz P."/>
            <person name="Patel B."/>
            <person name="Kyrpides N.C."/>
        </authorList>
    </citation>
    <scope>NUCLEOTIDE SEQUENCE [LARGE SCALE GENOMIC DNA]</scope>
    <source>
        <strain evidence="3">H 168 / OCM 544 / DSM 9562</strain>
    </source>
</reference>
<gene>
    <name evidence="2" type="ordered locus">Hore_01960</name>
</gene>
<dbReference type="HOGENOM" id="CLU_064886_0_0_9"/>
<dbReference type="eggNOG" id="COG1214">
    <property type="taxonomic scope" value="Bacteria"/>
</dbReference>
<evidence type="ECO:0000313" key="3">
    <source>
        <dbReference type="Proteomes" id="UP000000719"/>
    </source>
</evidence>
<name>B8D0Y9_HALOH</name>
<dbReference type="Proteomes" id="UP000000719">
    <property type="component" value="Chromosome"/>
</dbReference>
<dbReference type="EMBL" id="CP001098">
    <property type="protein sequence ID" value="ACL68958.1"/>
    <property type="molecule type" value="Genomic_DNA"/>
</dbReference>
<accession>B8D0Y9</accession>
<dbReference type="STRING" id="373903.Hore_01960"/>
<dbReference type="PANTHER" id="PTHR11735:SF11">
    <property type="entry name" value="TRNA THREONYLCARBAMOYLADENOSINE BIOSYNTHESIS PROTEIN TSAB"/>
    <property type="match status" value="1"/>
</dbReference>
<dbReference type="GO" id="GO:0002949">
    <property type="term" value="P:tRNA threonylcarbamoyladenosine modification"/>
    <property type="evidence" value="ECO:0007669"/>
    <property type="project" value="InterPro"/>
</dbReference>
<dbReference type="GO" id="GO:0005829">
    <property type="term" value="C:cytosol"/>
    <property type="evidence" value="ECO:0007669"/>
    <property type="project" value="TreeGrafter"/>
</dbReference>
<dbReference type="SUPFAM" id="SSF53067">
    <property type="entry name" value="Actin-like ATPase domain"/>
    <property type="match status" value="2"/>
</dbReference>
<feature type="domain" description="Gcp-like" evidence="1">
    <location>
        <begin position="32"/>
        <end position="231"/>
    </location>
</feature>